<accession>A0A537IJH0</accession>
<reference evidence="2 3" key="1">
    <citation type="journal article" date="2019" name="Nat. Microbiol.">
        <title>Mediterranean grassland soil C-N compound turnover is dependent on rainfall and depth, and is mediated by genomically divergent microorganisms.</title>
        <authorList>
            <person name="Diamond S."/>
            <person name="Andeer P.F."/>
            <person name="Li Z."/>
            <person name="Crits-Christoph A."/>
            <person name="Burstein D."/>
            <person name="Anantharaman K."/>
            <person name="Lane K.R."/>
            <person name="Thomas B.C."/>
            <person name="Pan C."/>
            <person name="Northen T.R."/>
            <person name="Banfield J.F."/>
        </authorList>
    </citation>
    <scope>NUCLEOTIDE SEQUENCE [LARGE SCALE GENOMIC DNA]</scope>
    <source>
        <strain evidence="2">NP_8</strain>
    </source>
</reference>
<organism evidence="2 3">
    <name type="scientific">Candidatus Segetimicrobium genomatis</name>
    <dbReference type="NCBI Taxonomy" id="2569760"/>
    <lineage>
        <taxon>Bacteria</taxon>
        <taxon>Bacillati</taxon>
        <taxon>Candidatus Sysuimicrobiota</taxon>
        <taxon>Candidatus Sysuimicrobiia</taxon>
        <taxon>Candidatus Sysuimicrobiales</taxon>
        <taxon>Candidatus Segetimicrobiaceae</taxon>
        <taxon>Candidatus Segetimicrobium</taxon>
    </lineage>
</organism>
<evidence type="ECO:0000313" key="2">
    <source>
        <dbReference type="EMBL" id="TMI71066.1"/>
    </source>
</evidence>
<dbReference type="InterPro" id="IPR008553">
    <property type="entry name" value="DUF835"/>
</dbReference>
<dbReference type="Proteomes" id="UP000318834">
    <property type="component" value="Unassembled WGS sequence"/>
</dbReference>
<protein>
    <submittedName>
        <fullName evidence="2">DUF835 domain-containing protein</fullName>
    </submittedName>
</protein>
<sequence>MWRLPWPLLLAFKEDELLKDLLFGKKKDLEEGRAYLMKEKKPEKALAAFQQAVDAGWRPMYITRQHPNHIVRRRGDKDIRVVWLSTTLGKDYIDPHNLNSLSNLIANFVTDGPRAVILLDGIEYLMINNDFARILHFLEYVNEQIALHRAAMILSVDERAFDAKELAYIERNTVTLE</sequence>
<evidence type="ECO:0000313" key="3">
    <source>
        <dbReference type="Proteomes" id="UP000318834"/>
    </source>
</evidence>
<dbReference type="AlphaFoldDB" id="A0A537IJH0"/>
<feature type="domain" description="DUF835" evidence="1">
    <location>
        <begin position="40"/>
        <end position="171"/>
    </location>
</feature>
<proteinExistence type="predicted"/>
<comment type="caution">
    <text evidence="2">The sequence shown here is derived from an EMBL/GenBank/DDBJ whole genome shotgun (WGS) entry which is preliminary data.</text>
</comment>
<gene>
    <name evidence="2" type="ORF">E6H05_13040</name>
</gene>
<evidence type="ECO:0000259" key="1">
    <source>
        <dbReference type="Pfam" id="PF05763"/>
    </source>
</evidence>
<dbReference type="Pfam" id="PF05763">
    <property type="entry name" value="DUF835"/>
    <property type="match status" value="1"/>
</dbReference>
<name>A0A537IJH0_9BACT</name>
<dbReference type="EMBL" id="VBAP01000124">
    <property type="protein sequence ID" value="TMI71066.1"/>
    <property type="molecule type" value="Genomic_DNA"/>
</dbReference>